<dbReference type="EMBL" id="BQKI01000007">
    <property type="protein sequence ID" value="GJM98854.1"/>
    <property type="molecule type" value="Genomic_DNA"/>
</dbReference>
<keyword evidence="3" id="KW-1185">Reference proteome</keyword>
<comment type="caution">
    <text evidence="2">The sequence shown here is derived from an EMBL/GenBank/DDBJ whole genome shotgun (WGS) entry which is preliminary data.</text>
</comment>
<sequence length="80" mass="8476">MIASRTRGHHGDSLDARPGYGATTAVAWSHVPAAEQRRWRPGGAPGHGAMTALKVLPAGIFACGKKPKSSKRDRKRESTG</sequence>
<name>A0AAV5CLE7_ELECO</name>
<evidence type="ECO:0000313" key="3">
    <source>
        <dbReference type="Proteomes" id="UP001054889"/>
    </source>
</evidence>
<feature type="region of interest" description="Disordered" evidence="1">
    <location>
        <begin position="1"/>
        <end position="20"/>
    </location>
</feature>
<protein>
    <submittedName>
        <fullName evidence="2">Uncharacterized protein</fullName>
    </submittedName>
</protein>
<dbReference type="Proteomes" id="UP001054889">
    <property type="component" value="Unassembled WGS sequence"/>
</dbReference>
<reference evidence="2" key="2">
    <citation type="submission" date="2021-12" db="EMBL/GenBank/DDBJ databases">
        <title>Resequencing data analysis of finger millet.</title>
        <authorList>
            <person name="Hatakeyama M."/>
            <person name="Aluri S."/>
            <person name="Balachadran M.T."/>
            <person name="Sivarajan S.R."/>
            <person name="Poveda L."/>
            <person name="Shimizu-Inatsugi R."/>
            <person name="Schlapbach R."/>
            <person name="Sreeman S.M."/>
            <person name="Shimizu K.K."/>
        </authorList>
    </citation>
    <scope>NUCLEOTIDE SEQUENCE</scope>
</reference>
<gene>
    <name evidence="2" type="primary">ga15900</name>
    <name evidence="2" type="ORF">PR202_ga15900</name>
</gene>
<proteinExistence type="predicted"/>
<accession>A0AAV5CLE7</accession>
<organism evidence="2 3">
    <name type="scientific">Eleusine coracana subsp. coracana</name>
    <dbReference type="NCBI Taxonomy" id="191504"/>
    <lineage>
        <taxon>Eukaryota</taxon>
        <taxon>Viridiplantae</taxon>
        <taxon>Streptophyta</taxon>
        <taxon>Embryophyta</taxon>
        <taxon>Tracheophyta</taxon>
        <taxon>Spermatophyta</taxon>
        <taxon>Magnoliopsida</taxon>
        <taxon>Liliopsida</taxon>
        <taxon>Poales</taxon>
        <taxon>Poaceae</taxon>
        <taxon>PACMAD clade</taxon>
        <taxon>Chloridoideae</taxon>
        <taxon>Cynodonteae</taxon>
        <taxon>Eleusininae</taxon>
        <taxon>Eleusine</taxon>
    </lineage>
</organism>
<evidence type="ECO:0000256" key="1">
    <source>
        <dbReference type="SAM" id="MobiDB-lite"/>
    </source>
</evidence>
<reference evidence="2" key="1">
    <citation type="journal article" date="2018" name="DNA Res.">
        <title>Multiple hybrid de novo genome assembly of finger millet, an orphan allotetraploid crop.</title>
        <authorList>
            <person name="Hatakeyama M."/>
            <person name="Aluri S."/>
            <person name="Balachadran M.T."/>
            <person name="Sivarajan S.R."/>
            <person name="Patrignani A."/>
            <person name="Gruter S."/>
            <person name="Poveda L."/>
            <person name="Shimizu-Inatsugi R."/>
            <person name="Baeten J."/>
            <person name="Francoijs K.J."/>
            <person name="Nataraja K.N."/>
            <person name="Reddy Y.A.N."/>
            <person name="Phadnis S."/>
            <person name="Ravikumar R.L."/>
            <person name="Schlapbach R."/>
            <person name="Sreeman S.M."/>
            <person name="Shimizu K.K."/>
        </authorList>
    </citation>
    <scope>NUCLEOTIDE SEQUENCE</scope>
</reference>
<evidence type="ECO:0000313" key="2">
    <source>
        <dbReference type="EMBL" id="GJM98854.1"/>
    </source>
</evidence>
<dbReference type="AlphaFoldDB" id="A0AAV5CLE7"/>